<dbReference type="AlphaFoldDB" id="A0A0G4I1G9"/>
<feature type="compositionally biased region" description="Basic and acidic residues" evidence="1">
    <location>
        <begin position="1163"/>
        <end position="1173"/>
    </location>
</feature>
<feature type="region of interest" description="Disordered" evidence="1">
    <location>
        <begin position="1072"/>
        <end position="1183"/>
    </location>
</feature>
<evidence type="ECO:0000313" key="2">
    <source>
        <dbReference type="EMBL" id="CEM50736.1"/>
    </source>
</evidence>
<feature type="region of interest" description="Disordered" evidence="1">
    <location>
        <begin position="902"/>
        <end position="921"/>
    </location>
</feature>
<feature type="compositionally biased region" description="Polar residues" evidence="1">
    <location>
        <begin position="1096"/>
        <end position="1111"/>
    </location>
</feature>
<proteinExistence type="predicted"/>
<feature type="region of interest" description="Disordered" evidence="1">
    <location>
        <begin position="694"/>
        <end position="774"/>
    </location>
</feature>
<dbReference type="EMBL" id="CDMZ01004739">
    <property type="protein sequence ID" value="CEM50736.1"/>
    <property type="molecule type" value="Genomic_DNA"/>
</dbReference>
<feature type="compositionally biased region" description="Basic and acidic residues" evidence="1">
    <location>
        <begin position="556"/>
        <end position="574"/>
    </location>
</feature>
<feature type="region of interest" description="Disordered" evidence="1">
    <location>
        <begin position="272"/>
        <end position="295"/>
    </location>
</feature>
<dbReference type="VEuPathDB" id="CryptoDB:Cvel_10157"/>
<feature type="compositionally biased region" description="Basic and acidic residues" evidence="1">
    <location>
        <begin position="529"/>
        <end position="549"/>
    </location>
</feature>
<name>A0A0G4I1G9_9ALVE</name>
<feature type="compositionally biased region" description="Acidic residues" evidence="1">
    <location>
        <begin position="902"/>
        <end position="914"/>
    </location>
</feature>
<feature type="compositionally biased region" description="Polar residues" evidence="1">
    <location>
        <begin position="749"/>
        <end position="758"/>
    </location>
</feature>
<reference evidence="2" key="1">
    <citation type="submission" date="2014-11" db="EMBL/GenBank/DDBJ databases">
        <authorList>
            <person name="Otto D Thomas"/>
            <person name="Naeem Raeece"/>
        </authorList>
    </citation>
    <scope>NUCLEOTIDE SEQUENCE</scope>
</reference>
<protein>
    <submittedName>
        <fullName evidence="2">Uncharacterized protein</fullName>
    </submittedName>
</protein>
<feature type="compositionally biased region" description="Low complexity" evidence="1">
    <location>
        <begin position="1115"/>
        <end position="1127"/>
    </location>
</feature>
<gene>
    <name evidence="2" type="ORF">Cvel_10157</name>
</gene>
<feature type="compositionally biased region" description="Acidic residues" evidence="1">
    <location>
        <begin position="710"/>
        <end position="726"/>
    </location>
</feature>
<feature type="region of interest" description="Disordered" evidence="1">
    <location>
        <begin position="1035"/>
        <end position="1055"/>
    </location>
</feature>
<feature type="region of interest" description="Disordered" evidence="1">
    <location>
        <begin position="196"/>
        <end position="217"/>
    </location>
</feature>
<organism evidence="2">
    <name type="scientific">Chromera velia CCMP2878</name>
    <dbReference type="NCBI Taxonomy" id="1169474"/>
    <lineage>
        <taxon>Eukaryota</taxon>
        <taxon>Sar</taxon>
        <taxon>Alveolata</taxon>
        <taxon>Colpodellida</taxon>
        <taxon>Chromeraceae</taxon>
        <taxon>Chromera</taxon>
    </lineage>
</organism>
<evidence type="ECO:0000256" key="1">
    <source>
        <dbReference type="SAM" id="MobiDB-lite"/>
    </source>
</evidence>
<feature type="region of interest" description="Disordered" evidence="1">
    <location>
        <begin position="528"/>
        <end position="574"/>
    </location>
</feature>
<accession>A0A0G4I1G9</accession>
<sequence length="1263" mass="139042">MHLSLVLLADLTHAVRHRQKDLVQQYAISDGFLRQLQSGVLGLRDVRQNLRLLHSARFSDRAVWRQVAFELCAAGRRHYVNSMDGRDLANLLECFARVKVNHKPLTRQVSERLRSDTVSRLSPDCRARIVCALVRLQSHSVDSSDPELLQFLLLRINETRALEHLKGFELSNVAFSLAKAKTRHLPTFQAIRLQFSKTPSRSPGGGEPREGDGVPFPSPSLSVPFVPSLSFRELEGADLVRLLYAFTKVRIQDASFLLAVLQRLFESNPDLPLSHPLRERQQQQHTAASSPAFEKEGEAGLERSNSFLDDLKTGHVVSLCMSLARLRWLSPLLIDPYTRTILSKAAEALPVLGGRDLIMLIGALRRLADFGCSDTDLSLRVLRLCKAKCESESISLDALASVLVAAEGLVDAQVKAETEEDRETVRKMIGVRRRFREDLAGRAATMTDSLSDKNVAALLRLSASPSFFVNSKRKNSAAANSPLLALFHALTLEVAARGPKRTQTPLFLHALAACEERARLLQHRSPWLSDRDTDRDRDGPRVERGRELQSAHSKLSTRESSHSREGEGEGNEVEVHGETEIFVQLVEDRLLRITDKHLKRVRKSTQSVDPVWNASGLAFFISHLAQKERLDLQAFCLLSSPLARALPDLSPPQIASVLWGLLMSHEVVLSAEGLFWLRALFKHMLLKCVDADRGRDRHSGKTYHTSEGTDGSEESDSDIESGDEGDGMNLNLESNSGRSHGALKGHQRSLPTHVSFSWNLGGEGEEGGDLGEVPGLNERIEEDRKRQNLFFDLDGRGHIRGGGGSIRNVGEEGKENIGHVSTQSSPSLQKCASASLSPFFFSSSPQKVALALFLLLRPSEVGDRWAFVEDLVSDGLSAHSDTLTEFVPGREGVVEKEQWVEIDENEKGEDEEKGQEERRETAEKELFDVIPVERFAAALESRGITCTERRRLSVCIPDSPSLGGREGWVSEAVGLIGEAESEMVVRSKNGKAVGNETRDRRKDAGLEDSQTAVREVCEATLRALYALSGRQLGRHRRLPVSSPGGESTEGPKRVGVSASAFPSFALRDETAVRAPSDENQTKPSLFPLHASGGGSQTDSASESIESASHPNPTRAEATTSSLSESSAQVRTDRSRGPHRTRAALKGRLQSVRPGIGPQKGGGVRREEESKLETADSSAQSDPFMSPVIVPVPQIATVPPSLTGSSFAGRDLDTQKQRQRQLIAEIRAQEVSKPQSFSFEKLVQVDWSVSIGPFKAPIVIREQN</sequence>